<evidence type="ECO:0000259" key="3">
    <source>
        <dbReference type="PROSITE" id="PS51186"/>
    </source>
</evidence>
<comment type="caution">
    <text evidence="4">The sequence shown here is derived from an EMBL/GenBank/DDBJ whole genome shotgun (WGS) entry which is preliminary data.</text>
</comment>
<evidence type="ECO:0000256" key="1">
    <source>
        <dbReference type="ARBA" id="ARBA00022679"/>
    </source>
</evidence>
<gene>
    <name evidence="4" type="ORF">GCM10007907_35830</name>
</gene>
<sequence>MEVVIRDASEADAKVLAAIYSVYVMETTISFEEAPVPPEEMARRVAEVQAGGLPWLVAEQGGRLLGYAYATKWRARSAYRFAVESSVYLAPDASGRGVGTRLYQALLARLREAGLRTVIGGVALPNPASIALHEKLGFKPVACFERVGLKHDRWIDVAYWQLQLE</sequence>
<dbReference type="PANTHER" id="PTHR43072">
    <property type="entry name" value="N-ACETYLTRANSFERASE"/>
    <property type="match status" value="1"/>
</dbReference>
<proteinExistence type="predicted"/>
<keyword evidence="2" id="KW-0012">Acyltransferase</keyword>
<feature type="domain" description="N-acetyltransferase" evidence="3">
    <location>
        <begin position="3"/>
        <end position="165"/>
    </location>
</feature>
<dbReference type="InterPro" id="IPR000182">
    <property type="entry name" value="GNAT_dom"/>
</dbReference>
<dbReference type="PANTHER" id="PTHR43072:SF23">
    <property type="entry name" value="UPF0039 PROTEIN C11D3.02C"/>
    <property type="match status" value="1"/>
</dbReference>
<protein>
    <submittedName>
        <fullName evidence="4">Hypothetical phosphinothricin N-acetyltransferase</fullName>
    </submittedName>
</protein>
<dbReference type="Proteomes" id="UP001156706">
    <property type="component" value="Unassembled WGS sequence"/>
</dbReference>
<dbReference type="InterPro" id="IPR016181">
    <property type="entry name" value="Acyl_CoA_acyltransferase"/>
</dbReference>
<reference evidence="5" key="1">
    <citation type="journal article" date="2019" name="Int. J. Syst. Evol. Microbiol.">
        <title>The Global Catalogue of Microorganisms (GCM) 10K type strain sequencing project: providing services to taxonomists for standard genome sequencing and annotation.</title>
        <authorList>
            <consortium name="The Broad Institute Genomics Platform"/>
            <consortium name="The Broad Institute Genome Sequencing Center for Infectious Disease"/>
            <person name="Wu L."/>
            <person name="Ma J."/>
        </authorList>
    </citation>
    <scope>NUCLEOTIDE SEQUENCE [LARGE SCALE GENOMIC DNA]</scope>
    <source>
        <strain evidence="5">NBRC 110044</strain>
    </source>
</reference>
<name>A0ABQ5YLF2_9NEIS</name>
<dbReference type="Pfam" id="PF00583">
    <property type="entry name" value="Acetyltransf_1"/>
    <property type="match status" value="1"/>
</dbReference>
<dbReference type="CDD" id="cd04301">
    <property type="entry name" value="NAT_SF"/>
    <property type="match status" value="1"/>
</dbReference>
<keyword evidence="1" id="KW-0808">Transferase</keyword>
<dbReference type="Gene3D" id="3.40.630.30">
    <property type="match status" value="1"/>
</dbReference>
<dbReference type="SUPFAM" id="SSF55729">
    <property type="entry name" value="Acyl-CoA N-acyltransferases (Nat)"/>
    <property type="match status" value="1"/>
</dbReference>
<organism evidence="4 5">
    <name type="scientific">Chitinimonas prasina</name>
    <dbReference type="NCBI Taxonomy" id="1434937"/>
    <lineage>
        <taxon>Bacteria</taxon>
        <taxon>Pseudomonadati</taxon>
        <taxon>Pseudomonadota</taxon>
        <taxon>Betaproteobacteria</taxon>
        <taxon>Neisseriales</taxon>
        <taxon>Chitinibacteraceae</taxon>
        <taxon>Chitinimonas</taxon>
    </lineage>
</organism>
<dbReference type="PROSITE" id="PS51186">
    <property type="entry name" value="GNAT"/>
    <property type="match status" value="1"/>
</dbReference>
<evidence type="ECO:0000256" key="2">
    <source>
        <dbReference type="ARBA" id="ARBA00023315"/>
    </source>
</evidence>
<evidence type="ECO:0000313" key="5">
    <source>
        <dbReference type="Proteomes" id="UP001156706"/>
    </source>
</evidence>
<dbReference type="EMBL" id="BSOG01000005">
    <property type="protein sequence ID" value="GLR14793.1"/>
    <property type="molecule type" value="Genomic_DNA"/>
</dbReference>
<accession>A0ABQ5YLF2</accession>
<keyword evidence="5" id="KW-1185">Reference proteome</keyword>
<evidence type="ECO:0000313" key="4">
    <source>
        <dbReference type="EMBL" id="GLR14793.1"/>
    </source>
</evidence>
<dbReference type="NCBIfam" id="NF040504">
    <property type="entry name" value="resist_ArsN1b"/>
    <property type="match status" value="1"/>
</dbReference>
<dbReference type="RefSeq" id="WP_284197861.1">
    <property type="nucleotide sequence ID" value="NZ_BSOG01000005.1"/>
</dbReference>